<protein>
    <submittedName>
        <fullName evidence="1">Uncharacterized protein</fullName>
    </submittedName>
</protein>
<evidence type="ECO:0000313" key="2">
    <source>
        <dbReference type="Proteomes" id="UP000067422"/>
    </source>
</evidence>
<evidence type="ECO:0000313" key="1">
    <source>
        <dbReference type="EMBL" id="AMG00071.1"/>
    </source>
</evidence>
<reference evidence="1" key="1">
    <citation type="submission" date="2018-01" db="EMBL/GenBank/DDBJ databases">
        <title>FDA dAtabase for Regulatory Grade micrObial Sequences (FDA-ARGOS): Supporting development and validation of Infectious Disease Dx tests.</title>
        <authorList>
            <person name="Hoffmann M."/>
            <person name="Allard M."/>
            <person name="Evans P."/>
            <person name="Brown E."/>
            <person name="Tallon L."/>
            <person name="Sadzewicz L."/>
            <person name="Sengamalay N."/>
            <person name="Ott S."/>
            <person name="Godinez A."/>
            <person name="Nagaraj S."/>
            <person name="Vyas G."/>
            <person name="Aluvathingal J."/>
            <person name="Nadendla S."/>
            <person name="Geyer C."/>
            <person name="Sichtig H."/>
        </authorList>
    </citation>
    <scope>NUCLEOTIDE SEQUENCE</scope>
    <source>
        <strain evidence="1">FDAARGOS_107</strain>
    </source>
</reference>
<proteinExistence type="predicted"/>
<organism evidence="1 2">
    <name type="scientific">Vibrio harveyi</name>
    <name type="common">Beneckea harveyi</name>
    <dbReference type="NCBI Taxonomy" id="669"/>
    <lineage>
        <taxon>Bacteria</taxon>
        <taxon>Pseudomonadati</taxon>
        <taxon>Pseudomonadota</taxon>
        <taxon>Gammaproteobacteria</taxon>
        <taxon>Vibrionales</taxon>
        <taxon>Vibrionaceae</taxon>
        <taxon>Vibrio</taxon>
    </lineage>
</organism>
<dbReference type="Proteomes" id="UP000067422">
    <property type="component" value="Chromosome 2"/>
</dbReference>
<gene>
    <name evidence="1" type="ORF">AL538_20415</name>
</gene>
<dbReference type="EMBL" id="CP014039">
    <property type="protein sequence ID" value="AMG00071.1"/>
    <property type="molecule type" value="Genomic_DNA"/>
</dbReference>
<accession>A0ABN4L946</accession>
<sequence length="567" mass="65416">MLFFQKSDKGEARVKRSLVEGRLRKLFESGISYNLLLGRLSNRTELDDFEIRLNEVDPTHRAYVASLINSAFFPEVNSFEVFAKLSSLGDKGSRDIAPYLYCLTLNWPNLSWELLTSAKRSLLSPAAILQTYYDIRMKLDSNSLDSIEETMVSPTLIALDELEKKLTSQIVSIKDFLREDGSSHCRLFSHRRFKESHDGVHRHLLEIAHEISMGKDPLDKVQFPLLDNKNFSQWGKVLNALLCCLEDMSPQDFVKASPKYVPRDYLETTREAKNIEPYIGLLLKRQKALLRFCRPNDDDYSQGKTQSLEDQLDPLLASKMILSHHIMLYLSLLKHHEWTINLKKILDDLKINSHPNKFKKKSAKYNALLPTNWESLGKEYPVEENPVGLPLNYYTAANSALDPMSLLEEFYSAKANTNADLINGFVKKHGMFSLIIPQAMRFDTSTWLKPPVMLRLGEPLIIECNHRLELPKRLHLAGLVKSNEYVYETLTDNLESIDINDLEDLLQGVCCLWYLKLNEVKSLPKFHTLLSKCLPLEIDVRTLRKRKDIAQDWLNQWPNVSLFKEKL</sequence>
<name>A0ABN4L946_VIBHA</name>
<keyword evidence="2" id="KW-1185">Reference proteome</keyword>